<reference evidence="9" key="1">
    <citation type="submission" date="2025-08" db="UniProtKB">
        <authorList>
            <consortium name="RefSeq"/>
        </authorList>
    </citation>
    <scope>IDENTIFICATION</scope>
    <source>
        <strain evidence="9">Wakin</strain>
        <tissue evidence="9">Muscle</tissue>
    </source>
</reference>
<dbReference type="GO" id="GO:0036064">
    <property type="term" value="C:ciliary basal body"/>
    <property type="evidence" value="ECO:0007669"/>
    <property type="project" value="TreeGrafter"/>
</dbReference>
<comment type="subcellular location">
    <subcellularLocation>
        <location evidence="1">Cell projection</location>
        <location evidence="1">Cilium</location>
    </subcellularLocation>
</comment>
<keyword evidence="4 7" id="KW-0175">Coiled coil</keyword>
<evidence type="ECO:0000313" key="9">
    <source>
        <dbReference type="RefSeq" id="XP_026068486.1"/>
    </source>
</evidence>
<dbReference type="InterPro" id="IPR038844">
    <property type="entry name" value="CFAP157"/>
</dbReference>
<comment type="similarity">
    <text evidence="2">Belongs to the CFAP157 family.</text>
</comment>
<evidence type="ECO:0000313" key="8">
    <source>
        <dbReference type="Proteomes" id="UP000515129"/>
    </source>
</evidence>
<keyword evidence="8" id="KW-1185">Reference proteome</keyword>
<keyword evidence="6" id="KW-0966">Cell projection</keyword>
<gene>
    <name evidence="9" type="primary">cfap157</name>
</gene>
<dbReference type="PANTHER" id="PTHR31954:SF1">
    <property type="entry name" value="CILIA- AND FLAGELLA-ASSOCIATED PROTEIN 157"/>
    <property type="match status" value="1"/>
</dbReference>
<sequence>MNPEQKNDEELTEIDKKFYRAQIRDLEERLERYQQKCDELEVQEEDLYSKINNVEKEKKDIVIYLKRTLAQKEDELIDLAETLSRHQQAQEAERESFELQLSLLRHELQENKEKFTSCLVLLRTGKLASLEEFSMQREKLMVERRCLEEQLQKQKEEHQAQIYNLEKKAVLDNDRRFFQLVATWNDLSFGKGFRNKRQTKAEAKRWKKELEEERMLRKQLKTVLEEAAVALKEALREVPKEEDSELKITVRRNQMMQKLLAVLNSQALTDLQS</sequence>
<evidence type="ECO:0000256" key="7">
    <source>
        <dbReference type="SAM" id="Coils"/>
    </source>
</evidence>
<dbReference type="GO" id="GO:0007288">
    <property type="term" value="P:sperm axoneme assembly"/>
    <property type="evidence" value="ECO:0007669"/>
    <property type="project" value="TreeGrafter"/>
</dbReference>
<dbReference type="Proteomes" id="UP000515129">
    <property type="component" value="Chromosome 30"/>
</dbReference>
<accession>A0A6P6K9B5</accession>
<evidence type="ECO:0000256" key="1">
    <source>
        <dbReference type="ARBA" id="ARBA00004138"/>
    </source>
</evidence>
<dbReference type="RefSeq" id="XP_026068486.1">
    <property type="nucleotide sequence ID" value="XM_026212701.1"/>
</dbReference>
<protein>
    <recommendedName>
        <fullName evidence="3">Cilia- and flagella-associated protein 157</fullName>
    </recommendedName>
</protein>
<proteinExistence type="inferred from homology"/>
<dbReference type="CTD" id="286207"/>
<keyword evidence="9" id="KW-0282">Flagellum</keyword>
<evidence type="ECO:0000256" key="5">
    <source>
        <dbReference type="ARBA" id="ARBA00023069"/>
    </source>
</evidence>
<dbReference type="KEGG" id="caua:113049972"/>
<evidence type="ECO:0000256" key="2">
    <source>
        <dbReference type="ARBA" id="ARBA00010841"/>
    </source>
</evidence>
<keyword evidence="5" id="KW-0969">Cilium</keyword>
<dbReference type="PANTHER" id="PTHR31954">
    <property type="entry name" value="CILIA- AND FLAGELLA-ASSOCIATED PROTEIN 157"/>
    <property type="match status" value="1"/>
</dbReference>
<organism evidence="8 9">
    <name type="scientific">Carassius auratus</name>
    <name type="common">Goldfish</name>
    <dbReference type="NCBI Taxonomy" id="7957"/>
    <lineage>
        <taxon>Eukaryota</taxon>
        <taxon>Metazoa</taxon>
        <taxon>Chordata</taxon>
        <taxon>Craniata</taxon>
        <taxon>Vertebrata</taxon>
        <taxon>Euteleostomi</taxon>
        <taxon>Actinopterygii</taxon>
        <taxon>Neopterygii</taxon>
        <taxon>Teleostei</taxon>
        <taxon>Ostariophysi</taxon>
        <taxon>Cypriniformes</taxon>
        <taxon>Cyprinidae</taxon>
        <taxon>Cyprininae</taxon>
        <taxon>Carassius</taxon>
    </lineage>
</organism>
<name>A0A6P6K9B5_CARAU</name>
<dbReference type="OrthoDB" id="166611at2759"/>
<dbReference type="AlphaFoldDB" id="A0A6P6K9B5"/>
<evidence type="ECO:0000256" key="4">
    <source>
        <dbReference type="ARBA" id="ARBA00023054"/>
    </source>
</evidence>
<evidence type="ECO:0000256" key="6">
    <source>
        <dbReference type="ARBA" id="ARBA00023273"/>
    </source>
</evidence>
<feature type="coiled-coil region" evidence="7">
    <location>
        <begin position="193"/>
        <end position="237"/>
    </location>
</feature>
<dbReference type="GO" id="GO:0008017">
    <property type="term" value="F:microtubule binding"/>
    <property type="evidence" value="ECO:0007669"/>
    <property type="project" value="TreeGrafter"/>
</dbReference>
<feature type="coiled-coil region" evidence="7">
    <location>
        <begin position="9"/>
        <end position="168"/>
    </location>
</feature>
<evidence type="ECO:0000256" key="3">
    <source>
        <dbReference type="ARBA" id="ARBA00014087"/>
    </source>
</evidence>